<evidence type="ECO:0000313" key="3">
    <source>
        <dbReference type="EMBL" id="MFD2067797.1"/>
    </source>
</evidence>
<dbReference type="RefSeq" id="WP_229958728.1">
    <property type="nucleotide sequence ID" value="NZ_JAJJWI010000003.1"/>
</dbReference>
<evidence type="ECO:0000259" key="2">
    <source>
        <dbReference type="Pfam" id="PF00582"/>
    </source>
</evidence>
<dbReference type="EMBL" id="JBHUHV010000039">
    <property type="protein sequence ID" value="MFD2067797.1"/>
    <property type="molecule type" value="Genomic_DNA"/>
</dbReference>
<evidence type="ECO:0000313" key="4">
    <source>
        <dbReference type="Proteomes" id="UP001597369"/>
    </source>
</evidence>
<comment type="caution">
    <text evidence="3">The sequence shown here is derived from an EMBL/GenBank/DDBJ whole genome shotgun (WGS) entry which is preliminary data.</text>
</comment>
<sequence>MFKILLPVDFSDGTLKTCSYALNLAAGANKARLVLLHCFLDYLADDAPTVNSTSGFASSEAISDRVIHRNELDAQEELDELYHELLKLSRKNGQHVQLERAFIHGTPQDVIQAQVQRFKPDLIIMMGTKGEPGLAKNLFGTVSSKIALDAQVPVLTLPQEYNGRSLSKVLYATDFDKADVRAIAILQNLLQPFSPAITCVHVSAQNEQQDQEHLEQLQQQLQKNTAATNTRFVLLKKGSVAEALQEFVQKENIDLLALTTRQRSLFDSIIRPSLAKKLVLTSEIPLLVFHNS</sequence>
<proteinExistence type="inferred from homology"/>
<keyword evidence="4" id="KW-1185">Reference proteome</keyword>
<dbReference type="Pfam" id="PF00582">
    <property type="entry name" value="Usp"/>
    <property type="match status" value="2"/>
</dbReference>
<feature type="domain" description="UspA" evidence="2">
    <location>
        <begin position="3"/>
        <end position="157"/>
    </location>
</feature>
<dbReference type="InterPro" id="IPR006015">
    <property type="entry name" value="Universal_stress_UspA"/>
</dbReference>
<name>A0ABW4X0V9_9BACT</name>
<feature type="domain" description="UspA" evidence="2">
    <location>
        <begin position="168"/>
        <end position="290"/>
    </location>
</feature>
<protein>
    <submittedName>
        <fullName evidence="3">Universal stress protein</fullName>
    </submittedName>
</protein>
<dbReference type="SUPFAM" id="SSF52402">
    <property type="entry name" value="Adenine nucleotide alpha hydrolases-like"/>
    <property type="match status" value="2"/>
</dbReference>
<dbReference type="Proteomes" id="UP001597369">
    <property type="component" value="Unassembled WGS sequence"/>
</dbReference>
<evidence type="ECO:0000256" key="1">
    <source>
        <dbReference type="ARBA" id="ARBA00008791"/>
    </source>
</evidence>
<dbReference type="PANTHER" id="PTHR46268:SF6">
    <property type="entry name" value="UNIVERSAL STRESS PROTEIN UP12"/>
    <property type="match status" value="1"/>
</dbReference>
<accession>A0ABW4X0V9</accession>
<dbReference type="PANTHER" id="PTHR46268">
    <property type="entry name" value="STRESS RESPONSE PROTEIN NHAX"/>
    <property type="match status" value="1"/>
</dbReference>
<gene>
    <name evidence="3" type="ORF">ACFSKU_12950</name>
</gene>
<dbReference type="PRINTS" id="PR01438">
    <property type="entry name" value="UNVRSLSTRESS"/>
</dbReference>
<reference evidence="4" key="1">
    <citation type="journal article" date="2019" name="Int. J. Syst. Evol. Microbiol.">
        <title>The Global Catalogue of Microorganisms (GCM) 10K type strain sequencing project: providing services to taxonomists for standard genome sequencing and annotation.</title>
        <authorList>
            <consortium name="The Broad Institute Genomics Platform"/>
            <consortium name="The Broad Institute Genome Sequencing Center for Infectious Disease"/>
            <person name="Wu L."/>
            <person name="Ma J."/>
        </authorList>
    </citation>
    <scope>NUCLEOTIDE SEQUENCE [LARGE SCALE GENOMIC DNA]</scope>
    <source>
        <strain evidence="4">JCM 16545</strain>
    </source>
</reference>
<organism evidence="3 4">
    <name type="scientific">Pontibacter silvestris</name>
    <dbReference type="NCBI Taxonomy" id="2305183"/>
    <lineage>
        <taxon>Bacteria</taxon>
        <taxon>Pseudomonadati</taxon>
        <taxon>Bacteroidota</taxon>
        <taxon>Cytophagia</taxon>
        <taxon>Cytophagales</taxon>
        <taxon>Hymenobacteraceae</taxon>
        <taxon>Pontibacter</taxon>
    </lineage>
</organism>
<dbReference type="InterPro" id="IPR006016">
    <property type="entry name" value="UspA"/>
</dbReference>
<dbReference type="CDD" id="cd00293">
    <property type="entry name" value="USP-like"/>
    <property type="match status" value="2"/>
</dbReference>
<dbReference type="Gene3D" id="3.40.50.12370">
    <property type="match status" value="1"/>
</dbReference>
<comment type="similarity">
    <text evidence="1">Belongs to the universal stress protein A family.</text>
</comment>